<keyword evidence="6" id="KW-0547">Nucleotide-binding</keyword>
<comment type="catalytic activity">
    <reaction evidence="11">
        <text>L-seryl-[protein] + ATP = O-phospho-L-seryl-[protein] + ADP + H(+)</text>
        <dbReference type="Rhea" id="RHEA:17989"/>
        <dbReference type="Rhea" id="RHEA-COMP:9863"/>
        <dbReference type="Rhea" id="RHEA-COMP:11604"/>
        <dbReference type="ChEBI" id="CHEBI:15378"/>
        <dbReference type="ChEBI" id="CHEBI:29999"/>
        <dbReference type="ChEBI" id="CHEBI:30616"/>
        <dbReference type="ChEBI" id="CHEBI:83421"/>
        <dbReference type="ChEBI" id="CHEBI:456216"/>
        <dbReference type="EC" id="2.7.11.1"/>
    </reaction>
</comment>
<keyword evidence="7" id="KW-0418">Kinase</keyword>
<evidence type="ECO:0000256" key="5">
    <source>
        <dbReference type="ARBA" id="ARBA00022723"/>
    </source>
</evidence>
<keyword evidence="4" id="KW-0808">Transferase</keyword>
<evidence type="ECO:0000256" key="7">
    <source>
        <dbReference type="ARBA" id="ARBA00022777"/>
    </source>
</evidence>
<dbReference type="PROSITE" id="PS01245">
    <property type="entry name" value="RIO1"/>
    <property type="match status" value="1"/>
</dbReference>
<evidence type="ECO:0000256" key="10">
    <source>
        <dbReference type="ARBA" id="ARBA00047899"/>
    </source>
</evidence>
<dbReference type="GO" id="GO:0004674">
    <property type="term" value="F:protein serine/threonine kinase activity"/>
    <property type="evidence" value="ECO:0007669"/>
    <property type="project" value="UniProtKB-KW"/>
</dbReference>
<dbReference type="PANTHER" id="PTHR45723">
    <property type="entry name" value="SERINE/THREONINE-PROTEIN KINASE RIO1"/>
    <property type="match status" value="1"/>
</dbReference>
<dbReference type="InterPro" id="IPR000687">
    <property type="entry name" value="RIO_kinase"/>
</dbReference>
<dbReference type="EC" id="2.7.11.1" evidence="2"/>
<proteinExistence type="inferred from homology"/>
<dbReference type="GO" id="GO:0046872">
    <property type="term" value="F:metal ion binding"/>
    <property type="evidence" value="ECO:0007669"/>
    <property type="project" value="UniProtKB-KW"/>
</dbReference>
<feature type="domain" description="RIO kinase" evidence="12">
    <location>
        <begin position="3"/>
        <end position="186"/>
    </location>
</feature>
<evidence type="ECO:0000256" key="9">
    <source>
        <dbReference type="ARBA" id="ARBA00022842"/>
    </source>
</evidence>
<dbReference type="GO" id="GO:0005524">
    <property type="term" value="F:ATP binding"/>
    <property type="evidence" value="ECO:0007669"/>
    <property type="project" value="UniProtKB-KW"/>
</dbReference>
<keyword evidence="5" id="KW-0479">Metal-binding</keyword>
<dbReference type="AlphaFoldDB" id="A0AAW1XXZ6"/>
<evidence type="ECO:0000256" key="1">
    <source>
        <dbReference type="ARBA" id="ARBA00009196"/>
    </source>
</evidence>
<evidence type="ECO:0000256" key="6">
    <source>
        <dbReference type="ARBA" id="ARBA00022741"/>
    </source>
</evidence>
<evidence type="ECO:0000256" key="11">
    <source>
        <dbReference type="ARBA" id="ARBA00048679"/>
    </source>
</evidence>
<evidence type="ECO:0000313" key="13">
    <source>
        <dbReference type="EMBL" id="KAK9940412.1"/>
    </source>
</evidence>
<dbReference type="InterPro" id="IPR018935">
    <property type="entry name" value="RIO_kinase_CS"/>
</dbReference>
<dbReference type="InterPro" id="IPR011009">
    <property type="entry name" value="Kinase-like_dom_sf"/>
</dbReference>
<dbReference type="SMART" id="SM00090">
    <property type="entry name" value="RIO"/>
    <property type="match status" value="1"/>
</dbReference>
<dbReference type="Gene3D" id="3.30.200.20">
    <property type="entry name" value="Phosphorylase Kinase, domain 1"/>
    <property type="match status" value="1"/>
</dbReference>
<evidence type="ECO:0000313" key="14">
    <source>
        <dbReference type="Proteomes" id="UP001457282"/>
    </source>
</evidence>
<evidence type="ECO:0000256" key="4">
    <source>
        <dbReference type="ARBA" id="ARBA00022679"/>
    </source>
</evidence>
<dbReference type="EMBL" id="JBEDUW010000003">
    <property type="protein sequence ID" value="KAK9940412.1"/>
    <property type="molecule type" value="Genomic_DNA"/>
</dbReference>
<evidence type="ECO:0000256" key="2">
    <source>
        <dbReference type="ARBA" id="ARBA00012513"/>
    </source>
</evidence>
<keyword evidence="8" id="KW-0067">ATP-binding</keyword>
<evidence type="ECO:0000259" key="12">
    <source>
        <dbReference type="SMART" id="SM00090"/>
    </source>
</evidence>
<dbReference type="SUPFAM" id="SSF56112">
    <property type="entry name" value="Protein kinase-like (PK-like)"/>
    <property type="match status" value="1"/>
</dbReference>
<protein>
    <recommendedName>
        <fullName evidence="2">non-specific serine/threonine protein kinase</fullName>
        <ecNumber evidence="2">2.7.11.1</ecNumber>
    </recommendedName>
</protein>
<comment type="similarity">
    <text evidence="1">Belongs to the protein kinase superfamily. RIO-type Ser/Thr kinase family.</text>
</comment>
<keyword evidence="14" id="KW-1185">Reference proteome</keyword>
<accession>A0AAW1XXZ6</accession>
<dbReference type="Gene3D" id="1.10.510.10">
    <property type="entry name" value="Transferase(Phosphotransferase) domain 1"/>
    <property type="match status" value="1"/>
</dbReference>
<evidence type="ECO:0000256" key="8">
    <source>
        <dbReference type="ARBA" id="ARBA00022840"/>
    </source>
</evidence>
<organism evidence="13 14">
    <name type="scientific">Rubus argutus</name>
    <name type="common">Southern blackberry</name>
    <dbReference type="NCBI Taxonomy" id="59490"/>
    <lineage>
        <taxon>Eukaryota</taxon>
        <taxon>Viridiplantae</taxon>
        <taxon>Streptophyta</taxon>
        <taxon>Embryophyta</taxon>
        <taxon>Tracheophyta</taxon>
        <taxon>Spermatophyta</taxon>
        <taxon>Magnoliopsida</taxon>
        <taxon>eudicotyledons</taxon>
        <taxon>Gunneridae</taxon>
        <taxon>Pentapetalae</taxon>
        <taxon>rosids</taxon>
        <taxon>fabids</taxon>
        <taxon>Rosales</taxon>
        <taxon>Rosaceae</taxon>
        <taxon>Rosoideae</taxon>
        <taxon>Rosoideae incertae sedis</taxon>
        <taxon>Rubus</taxon>
    </lineage>
</organism>
<sequence length="186" mass="21457">MIKSMAALLRAKKQMFITQLNLMARNWLSRCTRHLFSILRTEIDTYKGTADTERDTRNLERMVKNGIRCPTALDIKDHVLVMEFIGKAGWPAPRLKDAALSLDKLRKGYREMIIAMRMLYQKAKLVHADLSEYNILYFEGHLYIIDVSQAVEPNHVHANEFLCRDCVHVSVSFTKGTGFSFVSIVY</sequence>
<evidence type="ECO:0000256" key="3">
    <source>
        <dbReference type="ARBA" id="ARBA00022527"/>
    </source>
</evidence>
<dbReference type="Pfam" id="PF01163">
    <property type="entry name" value="RIO1"/>
    <property type="match status" value="1"/>
</dbReference>
<dbReference type="InterPro" id="IPR018934">
    <property type="entry name" value="RIO_dom"/>
</dbReference>
<reference evidence="13 14" key="1">
    <citation type="journal article" date="2023" name="G3 (Bethesda)">
        <title>A chromosome-length genome assembly and annotation of blackberry (Rubus argutus, cv. 'Hillquist').</title>
        <authorList>
            <person name="Bruna T."/>
            <person name="Aryal R."/>
            <person name="Dudchenko O."/>
            <person name="Sargent D.J."/>
            <person name="Mead D."/>
            <person name="Buti M."/>
            <person name="Cavallini A."/>
            <person name="Hytonen T."/>
            <person name="Andres J."/>
            <person name="Pham M."/>
            <person name="Weisz D."/>
            <person name="Mascagni F."/>
            <person name="Usai G."/>
            <person name="Natali L."/>
            <person name="Bassil N."/>
            <person name="Fernandez G.E."/>
            <person name="Lomsadze A."/>
            <person name="Armour M."/>
            <person name="Olukolu B."/>
            <person name="Poorten T."/>
            <person name="Britton C."/>
            <person name="Davik J."/>
            <person name="Ashrafi H."/>
            <person name="Aiden E.L."/>
            <person name="Borodovsky M."/>
            <person name="Worthington M."/>
        </authorList>
    </citation>
    <scope>NUCLEOTIDE SEQUENCE [LARGE SCALE GENOMIC DNA]</scope>
    <source>
        <strain evidence="13">PI 553951</strain>
    </source>
</reference>
<gene>
    <name evidence="13" type="ORF">M0R45_017074</name>
</gene>
<keyword evidence="9" id="KW-0460">Magnesium</keyword>
<comment type="catalytic activity">
    <reaction evidence="10">
        <text>L-threonyl-[protein] + ATP = O-phospho-L-threonyl-[protein] + ADP + H(+)</text>
        <dbReference type="Rhea" id="RHEA:46608"/>
        <dbReference type="Rhea" id="RHEA-COMP:11060"/>
        <dbReference type="Rhea" id="RHEA-COMP:11605"/>
        <dbReference type="ChEBI" id="CHEBI:15378"/>
        <dbReference type="ChEBI" id="CHEBI:30013"/>
        <dbReference type="ChEBI" id="CHEBI:30616"/>
        <dbReference type="ChEBI" id="CHEBI:61977"/>
        <dbReference type="ChEBI" id="CHEBI:456216"/>
        <dbReference type="EC" id="2.7.11.1"/>
    </reaction>
</comment>
<keyword evidence="3" id="KW-0723">Serine/threonine-protein kinase</keyword>
<comment type="caution">
    <text evidence="13">The sequence shown here is derived from an EMBL/GenBank/DDBJ whole genome shotgun (WGS) entry which is preliminary data.</text>
</comment>
<dbReference type="InterPro" id="IPR051272">
    <property type="entry name" value="RIO-type_Ser/Thr_kinase"/>
</dbReference>
<dbReference type="Proteomes" id="UP001457282">
    <property type="component" value="Unassembled WGS sequence"/>
</dbReference>
<name>A0AAW1XXZ6_RUBAR</name>